<dbReference type="InterPro" id="IPR001387">
    <property type="entry name" value="Cro/C1-type_HTH"/>
</dbReference>
<dbReference type="GO" id="GO:0003677">
    <property type="term" value="F:DNA binding"/>
    <property type="evidence" value="ECO:0007669"/>
    <property type="project" value="InterPro"/>
</dbReference>
<sequence length="131" mass="14837">MKVHDKIRVMREINQWSQEEMAERLSMSANGYAKIKRGQSNINLEKLQQIANVFNIDMGALITSKDHSIFFAVGGDNSYNLTNSHFGTNEALSAEVEKLNALLKMKDELLKQKDAEIEILKELVGLLKTNK</sequence>
<dbReference type="InterPro" id="IPR010982">
    <property type="entry name" value="Lambda_DNA-bd_dom_sf"/>
</dbReference>
<comment type="caution">
    <text evidence="2">The sequence shown here is derived from an EMBL/GenBank/DDBJ whole genome shotgun (WGS) entry which is preliminary data.</text>
</comment>
<dbReference type="AlphaFoldDB" id="A0A4R2NBA0"/>
<dbReference type="SUPFAM" id="SSF47413">
    <property type="entry name" value="lambda repressor-like DNA-binding domains"/>
    <property type="match status" value="1"/>
</dbReference>
<organism evidence="2 3">
    <name type="scientific">Nicoletella semolina</name>
    <dbReference type="NCBI Taxonomy" id="271160"/>
    <lineage>
        <taxon>Bacteria</taxon>
        <taxon>Pseudomonadati</taxon>
        <taxon>Pseudomonadota</taxon>
        <taxon>Gammaproteobacteria</taxon>
        <taxon>Pasteurellales</taxon>
        <taxon>Pasteurellaceae</taxon>
        <taxon>Nicoletella</taxon>
    </lineage>
</organism>
<dbReference type="PROSITE" id="PS50943">
    <property type="entry name" value="HTH_CROC1"/>
    <property type="match status" value="1"/>
</dbReference>
<protein>
    <submittedName>
        <fullName evidence="2">Helix-turn-helix protein</fullName>
    </submittedName>
</protein>
<dbReference type="CDD" id="cd00093">
    <property type="entry name" value="HTH_XRE"/>
    <property type="match status" value="1"/>
</dbReference>
<feature type="domain" description="HTH cro/C1-type" evidence="1">
    <location>
        <begin position="7"/>
        <end position="61"/>
    </location>
</feature>
<name>A0A4R2NBA0_9PAST</name>
<dbReference type="Proteomes" id="UP000295537">
    <property type="component" value="Unassembled WGS sequence"/>
</dbReference>
<accession>A0A4R2NBA0</accession>
<proteinExistence type="predicted"/>
<dbReference type="Pfam" id="PF01381">
    <property type="entry name" value="HTH_3"/>
    <property type="match status" value="1"/>
</dbReference>
<reference evidence="2 3" key="1">
    <citation type="submission" date="2019-03" db="EMBL/GenBank/DDBJ databases">
        <title>Genomic Encyclopedia of Type Strains, Phase IV (KMG-IV): sequencing the most valuable type-strain genomes for metagenomic binning, comparative biology and taxonomic classification.</title>
        <authorList>
            <person name="Goeker M."/>
        </authorList>
    </citation>
    <scope>NUCLEOTIDE SEQUENCE [LARGE SCALE GENOMIC DNA]</scope>
    <source>
        <strain evidence="2 3">DSM 16380</strain>
    </source>
</reference>
<dbReference type="RefSeq" id="WP_132500625.1">
    <property type="nucleotide sequence ID" value="NZ_LVXA01000001.1"/>
</dbReference>
<dbReference type="EMBL" id="SLXJ01000002">
    <property type="protein sequence ID" value="TCP18347.1"/>
    <property type="molecule type" value="Genomic_DNA"/>
</dbReference>
<evidence type="ECO:0000259" key="1">
    <source>
        <dbReference type="PROSITE" id="PS50943"/>
    </source>
</evidence>
<dbReference type="Gene3D" id="1.10.260.40">
    <property type="entry name" value="lambda repressor-like DNA-binding domains"/>
    <property type="match status" value="1"/>
</dbReference>
<evidence type="ECO:0000313" key="2">
    <source>
        <dbReference type="EMBL" id="TCP18347.1"/>
    </source>
</evidence>
<dbReference type="OrthoDB" id="5678656at2"/>
<dbReference type="SMART" id="SM00530">
    <property type="entry name" value="HTH_XRE"/>
    <property type="match status" value="1"/>
</dbReference>
<keyword evidence="3" id="KW-1185">Reference proteome</keyword>
<gene>
    <name evidence="2" type="ORF">EV693_10224</name>
</gene>
<evidence type="ECO:0000313" key="3">
    <source>
        <dbReference type="Proteomes" id="UP000295537"/>
    </source>
</evidence>